<comment type="caution">
    <text evidence="7">The sequence shown here is derived from an EMBL/GenBank/DDBJ whole genome shotgun (WGS) entry which is preliminary data.</text>
</comment>
<comment type="subcellular location">
    <subcellularLocation>
        <location evidence="5">Cell inner membrane</location>
        <topology evidence="5">Multi-pass membrane protein</topology>
    </subcellularLocation>
    <subcellularLocation>
        <location evidence="1">Membrane</location>
        <topology evidence="1">Multi-pass membrane protein</topology>
    </subcellularLocation>
</comment>
<evidence type="ECO:0000256" key="2">
    <source>
        <dbReference type="ARBA" id="ARBA00022692"/>
    </source>
</evidence>
<evidence type="ECO:0000256" key="4">
    <source>
        <dbReference type="ARBA" id="ARBA00023136"/>
    </source>
</evidence>
<comment type="similarity">
    <text evidence="5">Belongs to the ABC-2 integral membrane protein family.</text>
</comment>
<dbReference type="InterPro" id="IPR013525">
    <property type="entry name" value="ABC2_TM"/>
</dbReference>
<sequence>MQALNTAAAGRAQPVARGLRAARAIIGREVAKFLRQPARLASALVRPLLWLVVFAAGFSNVFGVSIIPPYETYIDYRVYVLPGLLGMVALFNGMQSSLSLVYDREMGLMRLLLTAPLPRGWVLTFKLLAGATLSLLQMLAFLAVARLLGLELALQHAPLLLGAMAAAALLMAALGLALSVHVRQLENFAGAMNFVIFPMFFISSALYPLWKFEEAGAWWLYQLALLNPFTQVVEAMRFAAYGQWHTSGWVTAVVGTALALALAIHGYDPQRGWAHQRGG</sequence>
<accession>A0ABW7FRW1</accession>
<protein>
    <recommendedName>
        <fullName evidence="5">Transport permease protein</fullName>
    </recommendedName>
</protein>
<feature type="transmembrane region" description="Helical" evidence="5">
    <location>
        <begin position="123"/>
        <end position="145"/>
    </location>
</feature>
<organism evidence="7 8">
    <name type="scientific">Roseateles rivi</name>
    <dbReference type="NCBI Taxonomy" id="3299028"/>
    <lineage>
        <taxon>Bacteria</taxon>
        <taxon>Pseudomonadati</taxon>
        <taxon>Pseudomonadota</taxon>
        <taxon>Betaproteobacteria</taxon>
        <taxon>Burkholderiales</taxon>
        <taxon>Sphaerotilaceae</taxon>
        <taxon>Roseateles</taxon>
    </lineage>
</organism>
<feature type="domain" description="ABC transmembrane type-2" evidence="6">
    <location>
        <begin position="38"/>
        <end position="270"/>
    </location>
</feature>
<dbReference type="PIRSF" id="PIRSF006648">
    <property type="entry name" value="DrrB"/>
    <property type="match status" value="1"/>
</dbReference>
<keyword evidence="3 5" id="KW-1133">Transmembrane helix</keyword>
<keyword evidence="5" id="KW-1003">Cell membrane</keyword>
<proteinExistence type="inferred from homology"/>
<evidence type="ECO:0000259" key="6">
    <source>
        <dbReference type="PROSITE" id="PS51012"/>
    </source>
</evidence>
<feature type="transmembrane region" description="Helical" evidence="5">
    <location>
        <begin position="190"/>
        <end position="210"/>
    </location>
</feature>
<evidence type="ECO:0000256" key="5">
    <source>
        <dbReference type="RuleBase" id="RU361157"/>
    </source>
</evidence>
<dbReference type="NCBIfam" id="TIGR03861">
    <property type="entry name" value="phenyl_ABC_PedC"/>
    <property type="match status" value="1"/>
</dbReference>
<dbReference type="InterPro" id="IPR047817">
    <property type="entry name" value="ABC2_TM_bact-type"/>
</dbReference>
<dbReference type="EMBL" id="JBIGHZ010000001">
    <property type="protein sequence ID" value="MFG6447053.1"/>
    <property type="molecule type" value="Genomic_DNA"/>
</dbReference>
<dbReference type="Proteomes" id="UP001606099">
    <property type="component" value="Unassembled WGS sequence"/>
</dbReference>
<dbReference type="InterPro" id="IPR051784">
    <property type="entry name" value="Nod_factor_ABC_transporter"/>
</dbReference>
<keyword evidence="2 5" id="KW-0812">Transmembrane</keyword>
<feature type="transmembrane region" description="Helical" evidence="5">
    <location>
        <begin position="157"/>
        <end position="178"/>
    </location>
</feature>
<feature type="transmembrane region" description="Helical" evidence="5">
    <location>
        <begin position="246"/>
        <end position="267"/>
    </location>
</feature>
<reference evidence="7 8" key="1">
    <citation type="submission" date="2024-08" db="EMBL/GenBank/DDBJ databases">
        <authorList>
            <person name="Lu H."/>
        </authorList>
    </citation>
    <scope>NUCLEOTIDE SEQUENCE [LARGE SCALE GENOMIC DNA]</scope>
    <source>
        <strain evidence="7 8">BYS180W</strain>
    </source>
</reference>
<dbReference type="Pfam" id="PF01061">
    <property type="entry name" value="ABC2_membrane"/>
    <property type="match status" value="1"/>
</dbReference>
<evidence type="ECO:0000313" key="7">
    <source>
        <dbReference type="EMBL" id="MFG6447053.1"/>
    </source>
</evidence>
<evidence type="ECO:0000256" key="3">
    <source>
        <dbReference type="ARBA" id="ARBA00022989"/>
    </source>
</evidence>
<dbReference type="InterPro" id="IPR000412">
    <property type="entry name" value="ABC_2_transport"/>
</dbReference>
<name>A0ABW7FRW1_9BURK</name>
<evidence type="ECO:0000256" key="1">
    <source>
        <dbReference type="ARBA" id="ARBA00004141"/>
    </source>
</evidence>
<dbReference type="PANTHER" id="PTHR43229:SF2">
    <property type="entry name" value="NODULATION PROTEIN J"/>
    <property type="match status" value="1"/>
</dbReference>
<dbReference type="PROSITE" id="PS51012">
    <property type="entry name" value="ABC_TM2"/>
    <property type="match status" value="1"/>
</dbReference>
<feature type="transmembrane region" description="Helical" evidence="5">
    <location>
        <begin position="48"/>
        <end position="67"/>
    </location>
</feature>
<keyword evidence="8" id="KW-1185">Reference proteome</keyword>
<feature type="transmembrane region" description="Helical" evidence="5">
    <location>
        <begin position="79"/>
        <end position="102"/>
    </location>
</feature>
<evidence type="ECO:0000313" key="8">
    <source>
        <dbReference type="Proteomes" id="UP001606099"/>
    </source>
</evidence>
<dbReference type="InterPro" id="IPR022403">
    <property type="entry name" value="Alc_ABC_transptr_permease"/>
</dbReference>
<dbReference type="RefSeq" id="WP_394458425.1">
    <property type="nucleotide sequence ID" value="NZ_JBIGHZ010000001.1"/>
</dbReference>
<keyword evidence="4 5" id="KW-0472">Membrane</keyword>
<keyword evidence="5" id="KW-0813">Transport</keyword>
<gene>
    <name evidence="7" type="ORF">ACG0Z6_02215</name>
</gene>
<dbReference type="PANTHER" id="PTHR43229">
    <property type="entry name" value="NODULATION PROTEIN J"/>
    <property type="match status" value="1"/>
</dbReference>